<name>A0ABX3A0D6_9BACI</name>
<proteinExistence type="predicted"/>
<comment type="caution">
    <text evidence="2">The sequence shown here is derived from an EMBL/GenBank/DDBJ whole genome shotgun (WGS) entry which is preliminary data.</text>
</comment>
<sequence>MPTYKWVDFIEDKQLVMKKLLPYFPKYNEESLYKYLLSHGLSRLSTLSKDDLKQLDEESIWKSLSEEFEKLKREFNGPDIPIFILPCHRSASMFKNTTYQRGGIAHKNCICLFLSPLEGILQHKAVLLHEYHHIVRLTKLYKNKKVTLLDAMILEGLAETAVLEKYGEAVQAPWTNQYSSKQCELYYKKYLIDKLEITSNDDNFSKYLYGGNGIPKLLGYSVGYDIVKSCTEQTEWSTDILLRTPSKKIKENAIHYISI</sequence>
<feature type="domain" description="DUF2268" evidence="1">
    <location>
        <begin position="60"/>
        <end position="250"/>
    </location>
</feature>
<protein>
    <recommendedName>
        <fullName evidence="1">DUF2268 domain-containing protein</fullName>
    </recommendedName>
</protein>
<dbReference type="Proteomes" id="UP000094580">
    <property type="component" value="Unassembled WGS sequence"/>
</dbReference>
<dbReference type="InterPro" id="IPR018728">
    <property type="entry name" value="DUF2268"/>
</dbReference>
<dbReference type="RefSeq" id="WP_069032978.1">
    <property type="nucleotide sequence ID" value="NZ_MDKC01000005.1"/>
</dbReference>
<dbReference type="Pfam" id="PF10026">
    <property type="entry name" value="DUF2268"/>
    <property type="match status" value="1"/>
</dbReference>
<evidence type="ECO:0000313" key="3">
    <source>
        <dbReference type="Proteomes" id="UP000094580"/>
    </source>
</evidence>
<accession>A0ABX3A0D6</accession>
<dbReference type="EMBL" id="MDKC01000005">
    <property type="protein sequence ID" value="ODG92778.1"/>
    <property type="molecule type" value="Genomic_DNA"/>
</dbReference>
<gene>
    <name evidence="2" type="ORF">BED47_17825</name>
</gene>
<keyword evidence="3" id="KW-1185">Reference proteome</keyword>
<evidence type="ECO:0000259" key="1">
    <source>
        <dbReference type="Pfam" id="PF10026"/>
    </source>
</evidence>
<reference evidence="2 3" key="1">
    <citation type="submission" date="2016-07" db="EMBL/GenBank/DDBJ databases">
        <authorList>
            <person name="Townsley L."/>
            <person name="Shank E.A."/>
        </authorList>
    </citation>
    <scope>NUCLEOTIDE SEQUENCE [LARGE SCALE GENOMIC DNA]</scope>
    <source>
        <strain evidence="2 3">CH01</strain>
    </source>
</reference>
<organism evidence="2 3">
    <name type="scientific">Gottfriedia luciferensis</name>
    <dbReference type="NCBI Taxonomy" id="178774"/>
    <lineage>
        <taxon>Bacteria</taxon>
        <taxon>Bacillati</taxon>
        <taxon>Bacillota</taxon>
        <taxon>Bacilli</taxon>
        <taxon>Bacillales</taxon>
        <taxon>Bacillaceae</taxon>
        <taxon>Gottfriedia</taxon>
    </lineage>
</organism>
<evidence type="ECO:0000313" key="2">
    <source>
        <dbReference type="EMBL" id="ODG92778.1"/>
    </source>
</evidence>